<protein>
    <submittedName>
        <fullName evidence="2">Double PHD fingers 2</fullName>
    </submittedName>
</protein>
<evidence type="ECO:0000256" key="1">
    <source>
        <dbReference type="SAM" id="MobiDB-lite"/>
    </source>
</evidence>
<evidence type="ECO:0000313" key="3">
    <source>
        <dbReference type="Proteomes" id="UP000664940"/>
    </source>
</evidence>
<reference evidence="2 3" key="1">
    <citation type="journal article" date="2020" name="Nature">
        <title>Six reference-quality genomes reveal evolution of bat adaptations.</title>
        <authorList>
            <person name="Jebb D."/>
            <person name="Huang Z."/>
            <person name="Pippel M."/>
            <person name="Hughes G.M."/>
            <person name="Lavrichenko K."/>
            <person name="Devanna P."/>
            <person name="Winkler S."/>
            <person name="Jermiin L.S."/>
            <person name="Skirmuntt E.C."/>
            <person name="Katzourakis A."/>
            <person name="Burkitt-Gray L."/>
            <person name="Ray D.A."/>
            <person name="Sullivan K.A.M."/>
            <person name="Roscito J.G."/>
            <person name="Kirilenko B.M."/>
            <person name="Davalos L.M."/>
            <person name="Corthals A.P."/>
            <person name="Power M.L."/>
            <person name="Jones G."/>
            <person name="Ransome R.D."/>
            <person name="Dechmann D.K.N."/>
            <person name="Locatelli A.G."/>
            <person name="Puechmaille S.J."/>
            <person name="Fedrigo O."/>
            <person name="Jarvis E.D."/>
            <person name="Hiller M."/>
            <person name="Vernes S.C."/>
            <person name="Myers E.W."/>
            <person name="Teeling E.C."/>
        </authorList>
    </citation>
    <scope>NUCLEOTIDE SEQUENCE [LARGE SCALE GENOMIC DNA]</scope>
    <source>
        <strain evidence="2">Bat1K_MPI-CBG_1</strain>
    </source>
</reference>
<accession>A0A834A1Q8</accession>
<gene>
    <name evidence="2" type="ORF">HJG60_004045</name>
</gene>
<feature type="region of interest" description="Disordered" evidence="1">
    <location>
        <begin position="71"/>
        <end position="91"/>
    </location>
</feature>
<name>A0A834A1Q8_9CHIR</name>
<sequence>MLLAKGRWLSPKACPRTEMVRVGVVASASGGAPQPRGTGMWPSEILRRFSATFSPLSLWETLQEPARPQLSLRPLPLGRRGGRRQGRLTAAHPGFPEVRGAEIQEGSRWIGTAQQLLRLLPGGLEDQQEDRTTRGASVVFRLRSLRAPVLPAVHPRDDGSREDLPLAVHRVQVLQHLRHLRERRACPCPCPCRRAPRPLLSCPRFPLKWACFGKGARPLMHVPPPAPQVEGHSAGVCGTSAWCQTLCQALRTPRQAEQGPCFCGIYSLVEISSKQGNE</sequence>
<evidence type="ECO:0000313" key="2">
    <source>
        <dbReference type="EMBL" id="KAF6103058.1"/>
    </source>
</evidence>
<comment type="caution">
    <text evidence="2">The sequence shown here is derived from an EMBL/GenBank/DDBJ whole genome shotgun (WGS) entry which is preliminary data.</text>
</comment>
<organism evidence="2 3">
    <name type="scientific">Phyllostomus discolor</name>
    <name type="common">pale spear-nosed bat</name>
    <dbReference type="NCBI Taxonomy" id="89673"/>
    <lineage>
        <taxon>Eukaryota</taxon>
        <taxon>Metazoa</taxon>
        <taxon>Chordata</taxon>
        <taxon>Craniata</taxon>
        <taxon>Vertebrata</taxon>
        <taxon>Euteleostomi</taxon>
        <taxon>Mammalia</taxon>
        <taxon>Eutheria</taxon>
        <taxon>Laurasiatheria</taxon>
        <taxon>Chiroptera</taxon>
        <taxon>Yangochiroptera</taxon>
        <taxon>Phyllostomidae</taxon>
        <taxon>Phyllostominae</taxon>
        <taxon>Phyllostomus</taxon>
    </lineage>
</organism>
<proteinExistence type="predicted"/>
<dbReference type="Proteomes" id="UP000664940">
    <property type="component" value="Unassembled WGS sequence"/>
</dbReference>
<dbReference type="EMBL" id="JABVXQ010000006">
    <property type="protein sequence ID" value="KAF6103058.1"/>
    <property type="molecule type" value="Genomic_DNA"/>
</dbReference>
<dbReference type="AlphaFoldDB" id="A0A834A1Q8"/>